<comment type="subcellular location">
    <subcellularLocation>
        <location evidence="1">Membrane</location>
        <topology evidence="1">Multi-pass membrane protein</topology>
    </subcellularLocation>
</comment>
<evidence type="ECO:0000256" key="2">
    <source>
        <dbReference type="ARBA" id="ARBA00022692"/>
    </source>
</evidence>
<feature type="transmembrane region" description="Helical" evidence="5">
    <location>
        <begin position="186"/>
        <end position="210"/>
    </location>
</feature>
<feature type="transmembrane region" description="Helical" evidence="5">
    <location>
        <begin position="122"/>
        <end position="142"/>
    </location>
</feature>
<evidence type="ECO:0000256" key="4">
    <source>
        <dbReference type="ARBA" id="ARBA00023136"/>
    </source>
</evidence>
<dbReference type="InterPro" id="IPR002781">
    <property type="entry name" value="TM_pro_TauE-like"/>
</dbReference>
<keyword evidence="2 5" id="KW-0812">Transmembrane</keyword>
<dbReference type="Pfam" id="PF01925">
    <property type="entry name" value="TauE"/>
    <property type="match status" value="1"/>
</dbReference>
<dbReference type="EMBL" id="MLJW01000465">
    <property type="protein sequence ID" value="OIQ86684.1"/>
    <property type="molecule type" value="Genomic_DNA"/>
</dbReference>
<dbReference type="AlphaFoldDB" id="A0A1J5R3X2"/>
<keyword evidence="3 5" id="KW-1133">Transmembrane helix</keyword>
<dbReference type="PANTHER" id="PTHR43701:SF2">
    <property type="entry name" value="MEMBRANE TRANSPORTER PROTEIN YJNA-RELATED"/>
    <property type="match status" value="1"/>
</dbReference>
<gene>
    <name evidence="6" type="ORF">GALL_314570</name>
</gene>
<dbReference type="InterPro" id="IPR051598">
    <property type="entry name" value="TSUP/Inactive_protease-like"/>
</dbReference>
<evidence type="ECO:0000313" key="6">
    <source>
        <dbReference type="EMBL" id="OIQ86684.1"/>
    </source>
</evidence>
<feature type="transmembrane region" description="Helical" evidence="5">
    <location>
        <begin position="148"/>
        <end position="165"/>
    </location>
</feature>
<name>A0A1J5R3X2_9ZZZZ</name>
<sequence length="311" mass="32278">MPRRPFQPNNCSLKWHKSSQLTTIFIPYAVGTMAIEHLASSTDVALTTIQHILAVISGFAVGFSLGLIGGGGSILAVPLLLYFVGYPNPHIVIGTTALAVSANAYINLVPHARAGNVRWKDAILFAIVGAAAAFVGSSLGKAVDGKKLLFLFAIMMLVIAVLMLRPRKPTTAQEVTTDHPSKAKTIKLVVAAAIVGTLSGFFGIGGGFLIVPGLVLSTGMSMISAIGSSLVSVGTFGLTTALNYARSGLLDWGVAALYIGGGIVGGWIGTRVATHLGKNSKGALNLIFAGLVALVAVYMLYKNLSAFGIHF</sequence>
<feature type="transmembrane region" description="Helical" evidence="5">
    <location>
        <begin position="90"/>
        <end position="110"/>
    </location>
</feature>
<dbReference type="GO" id="GO:0016020">
    <property type="term" value="C:membrane"/>
    <property type="evidence" value="ECO:0007669"/>
    <property type="project" value="UniProtKB-SubCell"/>
</dbReference>
<proteinExistence type="predicted"/>
<feature type="transmembrane region" description="Helical" evidence="5">
    <location>
        <begin position="249"/>
        <end position="270"/>
    </location>
</feature>
<feature type="transmembrane region" description="Helical" evidence="5">
    <location>
        <begin position="51"/>
        <end position="84"/>
    </location>
</feature>
<reference evidence="6" key="1">
    <citation type="submission" date="2016-10" db="EMBL/GenBank/DDBJ databases">
        <title>Sequence of Gallionella enrichment culture.</title>
        <authorList>
            <person name="Poehlein A."/>
            <person name="Muehling M."/>
            <person name="Daniel R."/>
        </authorList>
    </citation>
    <scope>NUCLEOTIDE SEQUENCE</scope>
</reference>
<evidence type="ECO:0000256" key="3">
    <source>
        <dbReference type="ARBA" id="ARBA00022989"/>
    </source>
</evidence>
<organism evidence="6">
    <name type="scientific">mine drainage metagenome</name>
    <dbReference type="NCBI Taxonomy" id="410659"/>
    <lineage>
        <taxon>unclassified sequences</taxon>
        <taxon>metagenomes</taxon>
        <taxon>ecological metagenomes</taxon>
    </lineage>
</organism>
<accession>A0A1J5R3X2</accession>
<protein>
    <submittedName>
        <fullName evidence="6">Sulfite exporter TauE/SafE</fullName>
    </submittedName>
</protein>
<evidence type="ECO:0000256" key="1">
    <source>
        <dbReference type="ARBA" id="ARBA00004141"/>
    </source>
</evidence>
<feature type="transmembrane region" description="Helical" evidence="5">
    <location>
        <begin position="222"/>
        <end position="242"/>
    </location>
</feature>
<feature type="transmembrane region" description="Helical" evidence="5">
    <location>
        <begin position="282"/>
        <end position="301"/>
    </location>
</feature>
<keyword evidence="4 5" id="KW-0472">Membrane</keyword>
<evidence type="ECO:0000256" key="5">
    <source>
        <dbReference type="SAM" id="Phobius"/>
    </source>
</evidence>
<dbReference type="PANTHER" id="PTHR43701">
    <property type="entry name" value="MEMBRANE TRANSPORTER PROTEIN MJ0441-RELATED"/>
    <property type="match status" value="1"/>
</dbReference>
<comment type="caution">
    <text evidence="6">The sequence shown here is derived from an EMBL/GenBank/DDBJ whole genome shotgun (WGS) entry which is preliminary data.</text>
</comment>